<sequence>MWYKSTISHYAKLASDVILGMSWVIKVQYPKGYGCEIDHVDKTIKNGNSDARQIKFDQRDKTKLL</sequence>
<keyword evidence="2" id="KW-1185">Reference proteome</keyword>
<gene>
    <name evidence="1" type="ORF">RFULGI_LOCUS1153</name>
</gene>
<proteinExistence type="predicted"/>
<comment type="caution">
    <text evidence="1">The sequence shown here is derived from an EMBL/GenBank/DDBJ whole genome shotgun (WGS) entry which is preliminary data.</text>
</comment>
<evidence type="ECO:0000313" key="1">
    <source>
        <dbReference type="EMBL" id="CAG8471821.1"/>
    </source>
</evidence>
<dbReference type="EMBL" id="CAJVPZ010000641">
    <property type="protein sequence ID" value="CAG8471821.1"/>
    <property type="molecule type" value="Genomic_DNA"/>
</dbReference>
<dbReference type="Proteomes" id="UP000789396">
    <property type="component" value="Unassembled WGS sequence"/>
</dbReference>
<organism evidence="1 2">
    <name type="scientific">Racocetra fulgida</name>
    <dbReference type="NCBI Taxonomy" id="60492"/>
    <lineage>
        <taxon>Eukaryota</taxon>
        <taxon>Fungi</taxon>
        <taxon>Fungi incertae sedis</taxon>
        <taxon>Mucoromycota</taxon>
        <taxon>Glomeromycotina</taxon>
        <taxon>Glomeromycetes</taxon>
        <taxon>Diversisporales</taxon>
        <taxon>Gigasporaceae</taxon>
        <taxon>Racocetra</taxon>
    </lineage>
</organism>
<dbReference type="AlphaFoldDB" id="A0A9N8W334"/>
<evidence type="ECO:0000313" key="2">
    <source>
        <dbReference type="Proteomes" id="UP000789396"/>
    </source>
</evidence>
<name>A0A9N8W334_9GLOM</name>
<protein>
    <submittedName>
        <fullName evidence="1">19262_t:CDS:1</fullName>
    </submittedName>
</protein>
<reference evidence="1" key="1">
    <citation type="submission" date="2021-06" db="EMBL/GenBank/DDBJ databases">
        <authorList>
            <person name="Kallberg Y."/>
            <person name="Tangrot J."/>
            <person name="Rosling A."/>
        </authorList>
    </citation>
    <scope>NUCLEOTIDE SEQUENCE</scope>
    <source>
        <strain evidence="1">IN212</strain>
    </source>
</reference>
<accession>A0A9N8W334</accession>